<accession>A0A0C2MC74</accession>
<organism evidence="1 2">
    <name type="scientific">Thelohanellus kitauei</name>
    <name type="common">Myxosporean</name>
    <dbReference type="NCBI Taxonomy" id="669202"/>
    <lineage>
        <taxon>Eukaryota</taxon>
        <taxon>Metazoa</taxon>
        <taxon>Cnidaria</taxon>
        <taxon>Myxozoa</taxon>
        <taxon>Myxosporea</taxon>
        <taxon>Bivalvulida</taxon>
        <taxon>Platysporina</taxon>
        <taxon>Myxobolidae</taxon>
        <taxon>Thelohanellus</taxon>
    </lineage>
</organism>
<dbReference type="Proteomes" id="UP000031668">
    <property type="component" value="Unassembled WGS sequence"/>
</dbReference>
<dbReference type="EMBL" id="JWZT01005174">
    <property type="protein sequence ID" value="KII61954.1"/>
    <property type="molecule type" value="Genomic_DNA"/>
</dbReference>
<name>A0A0C2MC74_THEKT</name>
<dbReference type="OrthoDB" id="6496131at2759"/>
<gene>
    <name evidence="1" type="ORF">RF11_06964</name>
</gene>
<dbReference type="AlphaFoldDB" id="A0A0C2MC74"/>
<protein>
    <submittedName>
        <fullName evidence="1">Uncharacterized protein</fullName>
    </submittedName>
</protein>
<evidence type="ECO:0000313" key="2">
    <source>
        <dbReference type="Proteomes" id="UP000031668"/>
    </source>
</evidence>
<comment type="caution">
    <text evidence="1">The sequence shown here is derived from an EMBL/GenBank/DDBJ whole genome shotgun (WGS) entry which is preliminary data.</text>
</comment>
<keyword evidence="2" id="KW-1185">Reference proteome</keyword>
<evidence type="ECO:0000313" key="1">
    <source>
        <dbReference type="EMBL" id="KII61954.1"/>
    </source>
</evidence>
<proteinExistence type="predicted"/>
<sequence>MGVTKNHMDSIGDCGGPDSDVDYAPYILLITHIRSFLPFSSIHISGDECMTDDFAKILKRLVKVQQEQTEALILALREQMSAVGEKLAQIVENVTVIPSFKASQPS</sequence>
<reference evidence="1 2" key="1">
    <citation type="journal article" date="2014" name="Genome Biol. Evol.">
        <title>The genome of the myxosporean Thelohanellus kitauei shows adaptations to nutrient acquisition within its fish host.</title>
        <authorList>
            <person name="Yang Y."/>
            <person name="Xiong J."/>
            <person name="Zhou Z."/>
            <person name="Huo F."/>
            <person name="Miao W."/>
            <person name="Ran C."/>
            <person name="Liu Y."/>
            <person name="Zhang J."/>
            <person name="Feng J."/>
            <person name="Wang M."/>
            <person name="Wang M."/>
            <person name="Wang L."/>
            <person name="Yao B."/>
        </authorList>
    </citation>
    <scope>NUCLEOTIDE SEQUENCE [LARGE SCALE GENOMIC DNA]</scope>
    <source>
        <strain evidence="1">Wuqing</strain>
    </source>
</reference>